<keyword evidence="1" id="KW-0732">Signal</keyword>
<evidence type="ECO:0000313" key="3">
    <source>
        <dbReference type="Proteomes" id="UP000432015"/>
    </source>
</evidence>
<dbReference type="EMBL" id="WOFH01000001">
    <property type="protein sequence ID" value="MUN35127.1"/>
    <property type="molecule type" value="Genomic_DNA"/>
</dbReference>
<accession>A0A7K1KSZ9</accession>
<evidence type="ECO:0000256" key="1">
    <source>
        <dbReference type="SAM" id="SignalP"/>
    </source>
</evidence>
<sequence>MSHSKRLRRTTAIIAAALTLPLGAFPADAHAATGTFFYHSPESGDLEINNPDDGECRLLLQGADRARNATNATATLFSDRGCEDTHSTLRPGQSRTFTPPNLPHSVIFHR</sequence>
<evidence type="ECO:0000313" key="2">
    <source>
        <dbReference type="EMBL" id="MUN35127.1"/>
    </source>
</evidence>
<proteinExistence type="predicted"/>
<dbReference type="RefSeq" id="WP_156214117.1">
    <property type="nucleotide sequence ID" value="NZ_WOFH01000001.1"/>
</dbReference>
<keyword evidence="3" id="KW-1185">Reference proteome</keyword>
<reference evidence="2 3" key="1">
    <citation type="submission" date="2019-11" db="EMBL/GenBank/DDBJ databases">
        <authorList>
            <person name="Cao P."/>
        </authorList>
    </citation>
    <scope>NUCLEOTIDE SEQUENCE [LARGE SCALE GENOMIC DNA]</scope>
    <source>
        <strain evidence="2 3">NEAU-AAG5</strain>
    </source>
</reference>
<protein>
    <submittedName>
        <fullName evidence="2">Uncharacterized protein</fullName>
    </submittedName>
</protein>
<name>A0A7K1KSZ9_9ACTN</name>
<feature type="chain" id="PRO_5029755788" evidence="1">
    <location>
        <begin position="32"/>
        <end position="110"/>
    </location>
</feature>
<dbReference type="Proteomes" id="UP000432015">
    <property type="component" value="Unassembled WGS sequence"/>
</dbReference>
<gene>
    <name evidence="2" type="ORF">GNZ18_00700</name>
</gene>
<dbReference type="AlphaFoldDB" id="A0A7K1KSZ9"/>
<comment type="caution">
    <text evidence="2">The sequence shown here is derived from an EMBL/GenBank/DDBJ whole genome shotgun (WGS) entry which is preliminary data.</text>
</comment>
<organism evidence="2 3">
    <name type="scientific">Actinomadura litoris</name>
    <dbReference type="NCBI Taxonomy" id="2678616"/>
    <lineage>
        <taxon>Bacteria</taxon>
        <taxon>Bacillati</taxon>
        <taxon>Actinomycetota</taxon>
        <taxon>Actinomycetes</taxon>
        <taxon>Streptosporangiales</taxon>
        <taxon>Thermomonosporaceae</taxon>
        <taxon>Actinomadura</taxon>
    </lineage>
</organism>
<feature type="signal peptide" evidence="1">
    <location>
        <begin position="1"/>
        <end position="31"/>
    </location>
</feature>